<dbReference type="Proteomes" id="UP001187192">
    <property type="component" value="Unassembled WGS sequence"/>
</dbReference>
<reference evidence="1" key="1">
    <citation type="submission" date="2023-07" db="EMBL/GenBank/DDBJ databases">
        <title>draft genome sequence of fig (Ficus carica).</title>
        <authorList>
            <person name="Takahashi T."/>
            <person name="Nishimura K."/>
        </authorList>
    </citation>
    <scope>NUCLEOTIDE SEQUENCE</scope>
</reference>
<comment type="caution">
    <text evidence="1">The sequence shown here is derived from an EMBL/GenBank/DDBJ whole genome shotgun (WGS) entry which is preliminary data.</text>
</comment>
<dbReference type="AlphaFoldDB" id="A0AA87Z6U0"/>
<organism evidence="1 2">
    <name type="scientific">Ficus carica</name>
    <name type="common">Common fig</name>
    <dbReference type="NCBI Taxonomy" id="3494"/>
    <lineage>
        <taxon>Eukaryota</taxon>
        <taxon>Viridiplantae</taxon>
        <taxon>Streptophyta</taxon>
        <taxon>Embryophyta</taxon>
        <taxon>Tracheophyta</taxon>
        <taxon>Spermatophyta</taxon>
        <taxon>Magnoliopsida</taxon>
        <taxon>eudicotyledons</taxon>
        <taxon>Gunneridae</taxon>
        <taxon>Pentapetalae</taxon>
        <taxon>rosids</taxon>
        <taxon>fabids</taxon>
        <taxon>Rosales</taxon>
        <taxon>Moraceae</taxon>
        <taxon>Ficeae</taxon>
        <taxon>Ficus</taxon>
    </lineage>
</organism>
<accession>A0AA87Z6U0</accession>
<dbReference type="Gramene" id="FCD_00018019-RA">
    <property type="protein sequence ID" value="FCD_00018019-RA:cds"/>
    <property type="gene ID" value="FCD_00018019"/>
</dbReference>
<protein>
    <submittedName>
        <fullName evidence="1">Uncharacterized protein</fullName>
    </submittedName>
</protein>
<keyword evidence="2" id="KW-1185">Reference proteome</keyword>
<evidence type="ECO:0000313" key="1">
    <source>
        <dbReference type="EMBL" id="GMN30618.1"/>
    </source>
</evidence>
<name>A0AA87Z6U0_FICCA</name>
<evidence type="ECO:0000313" key="2">
    <source>
        <dbReference type="Proteomes" id="UP001187192"/>
    </source>
</evidence>
<dbReference type="EMBL" id="BTGU01005815">
    <property type="protein sequence ID" value="GMN30618.1"/>
    <property type="molecule type" value="Genomic_DNA"/>
</dbReference>
<proteinExistence type="predicted"/>
<sequence>MDNSLWALSPSFIAYGVNPEISVSLPLPRGSDIFQREEKKFSLYGDLNRRRKRTVREEEE</sequence>
<gene>
    <name evidence="1" type="ORF">TIFTF001_048031</name>
</gene>